<dbReference type="InterPro" id="IPR032675">
    <property type="entry name" value="LRR_dom_sf"/>
</dbReference>
<feature type="signal peptide" evidence="4">
    <location>
        <begin position="1"/>
        <end position="20"/>
    </location>
</feature>
<keyword evidence="3" id="KW-0677">Repeat</keyword>
<dbReference type="InterPro" id="IPR003591">
    <property type="entry name" value="Leu-rich_rpt_typical-subtyp"/>
</dbReference>
<dbReference type="AlphaFoldDB" id="A0AAV4CYM3"/>
<proteinExistence type="predicted"/>
<dbReference type="SMART" id="SM00369">
    <property type="entry name" value="LRR_TYP"/>
    <property type="match status" value="3"/>
</dbReference>
<dbReference type="EMBL" id="BLXT01007159">
    <property type="protein sequence ID" value="GFO37008.1"/>
    <property type="molecule type" value="Genomic_DNA"/>
</dbReference>
<keyword evidence="5" id="KW-0675">Receptor</keyword>
<name>A0AAV4CYM3_9GAST</name>
<dbReference type="SUPFAM" id="SSF52058">
    <property type="entry name" value="L domain-like"/>
    <property type="match status" value="1"/>
</dbReference>
<dbReference type="InterPro" id="IPR050541">
    <property type="entry name" value="LRR_TM_domain-containing"/>
</dbReference>
<evidence type="ECO:0000256" key="3">
    <source>
        <dbReference type="ARBA" id="ARBA00022737"/>
    </source>
</evidence>
<keyword evidence="6" id="KW-1185">Reference proteome</keyword>
<dbReference type="PANTHER" id="PTHR24369:SF210">
    <property type="entry name" value="CHAOPTIN-RELATED"/>
    <property type="match status" value="1"/>
</dbReference>
<dbReference type="InterPro" id="IPR001611">
    <property type="entry name" value="Leu-rich_rpt"/>
</dbReference>
<evidence type="ECO:0000256" key="4">
    <source>
        <dbReference type="SAM" id="SignalP"/>
    </source>
</evidence>
<gene>
    <name evidence="5" type="ORF">PoB_006351300</name>
</gene>
<comment type="caution">
    <text evidence="5">The sequence shown here is derived from an EMBL/GenBank/DDBJ whole genome shotgun (WGS) entry which is preliminary data.</text>
</comment>
<dbReference type="Pfam" id="PF13855">
    <property type="entry name" value="LRR_8"/>
    <property type="match status" value="1"/>
</dbReference>
<feature type="chain" id="PRO_5043988456" evidence="4">
    <location>
        <begin position="21"/>
        <end position="211"/>
    </location>
</feature>
<dbReference type="Proteomes" id="UP000735302">
    <property type="component" value="Unassembled WGS sequence"/>
</dbReference>
<dbReference type="GO" id="GO:0005886">
    <property type="term" value="C:plasma membrane"/>
    <property type="evidence" value="ECO:0007669"/>
    <property type="project" value="TreeGrafter"/>
</dbReference>
<protein>
    <submittedName>
        <fullName evidence="5">Leucine-rich repeat-containing G-protein coupled receptor 4</fullName>
    </submittedName>
</protein>
<organism evidence="5 6">
    <name type="scientific">Plakobranchus ocellatus</name>
    <dbReference type="NCBI Taxonomy" id="259542"/>
    <lineage>
        <taxon>Eukaryota</taxon>
        <taxon>Metazoa</taxon>
        <taxon>Spiralia</taxon>
        <taxon>Lophotrochozoa</taxon>
        <taxon>Mollusca</taxon>
        <taxon>Gastropoda</taxon>
        <taxon>Heterobranchia</taxon>
        <taxon>Euthyneura</taxon>
        <taxon>Panpulmonata</taxon>
        <taxon>Sacoglossa</taxon>
        <taxon>Placobranchoidea</taxon>
        <taxon>Plakobranchidae</taxon>
        <taxon>Plakobranchus</taxon>
    </lineage>
</organism>
<dbReference type="PANTHER" id="PTHR24369">
    <property type="entry name" value="ANTIGEN BSP, PUTATIVE-RELATED"/>
    <property type="match status" value="1"/>
</dbReference>
<dbReference type="Pfam" id="PF00560">
    <property type="entry name" value="LRR_1"/>
    <property type="match status" value="1"/>
</dbReference>
<evidence type="ECO:0000313" key="6">
    <source>
        <dbReference type="Proteomes" id="UP000735302"/>
    </source>
</evidence>
<evidence type="ECO:0000256" key="2">
    <source>
        <dbReference type="ARBA" id="ARBA00022729"/>
    </source>
</evidence>
<keyword evidence="2 4" id="KW-0732">Signal</keyword>
<keyword evidence="1" id="KW-0433">Leucine-rich repeat</keyword>
<evidence type="ECO:0000256" key="1">
    <source>
        <dbReference type="ARBA" id="ARBA00022614"/>
    </source>
</evidence>
<reference evidence="5 6" key="1">
    <citation type="journal article" date="2021" name="Elife">
        <title>Chloroplast acquisition without the gene transfer in kleptoplastic sea slugs, Plakobranchus ocellatus.</title>
        <authorList>
            <person name="Maeda T."/>
            <person name="Takahashi S."/>
            <person name="Yoshida T."/>
            <person name="Shimamura S."/>
            <person name="Takaki Y."/>
            <person name="Nagai Y."/>
            <person name="Toyoda A."/>
            <person name="Suzuki Y."/>
            <person name="Arimoto A."/>
            <person name="Ishii H."/>
            <person name="Satoh N."/>
            <person name="Nishiyama T."/>
            <person name="Hasebe M."/>
            <person name="Maruyama T."/>
            <person name="Minagawa J."/>
            <person name="Obokata J."/>
            <person name="Shigenobu S."/>
        </authorList>
    </citation>
    <scope>NUCLEOTIDE SEQUENCE [LARGE SCALE GENOMIC DNA]</scope>
</reference>
<evidence type="ECO:0000313" key="5">
    <source>
        <dbReference type="EMBL" id="GFO37008.1"/>
    </source>
</evidence>
<sequence length="211" mass="23522">MLNCPLELMIISASIAIVHGFVLNGESPCPAPAPCQCDRSIHCERRHLISVPTAVTTSTGVTDSENVFYALYLSGNNISRIPKDAFKRYQVSRIDLSHNPVSLLDPEVFTGLEEILLELDLENTSVVLLPDSVRRLHRLRRLNIRNNSLKHLPSNIMAGIGGSLISTTRGGSIEATVSRLMRNEKWLEVLGSIRSKRWRQAETSLKPRNTK</sequence>
<dbReference type="Gene3D" id="3.80.10.10">
    <property type="entry name" value="Ribonuclease Inhibitor"/>
    <property type="match status" value="1"/>
</dbReference>
<accession>A0AAV4CYM3</accession>